<evidence type="ECO:0000313" key="2">
    <source>
        <dbReference type="Proteomes" id="UP001652581"/>
    </source>
</evidence>
<evidence type="ECO:0000313" key="3">
    <source>
        <dbReference type="RefSeq" id="XP_072804142.1"/>
    </source>
</evidence>
<accession>A0ABM5C668</accession>
<proteinExistence type="predicted"/>
<feature type="region of interest" description="Disordered" evidence="1">
    <location>
        <begin position="153"/>
        <end position="179"/>
    </location>
</feature>
<keyword evidence="2" id="KW-1185">Reference proteome</keyword>
<reference evidence="2" key="1">
    <citation type="submission" date="2025-05" db="UniProtKB">
        <authorList>
            <consortium name="RefSeq"/>
        </authorList>
    </citation>
    <scope>NUCLEOTIDE SEQUENCE [LARGE SCALE GENOMIC DNA]</scope>
</reference>
<reference evidence="3" key="2">
    <citation type="submission" date="2025-08" db="UniProtKB">
        <authorList>
            <consortium name="RefSeq"/>
        </authorList>
    </citation>
    <scope>IDENTIFICATION</scope>
</reference>
<dbReference type="RefSeq" id="XP_072804142.1">
    <property type="nucleotide sequence ID" value="XM_072948041.1"/>
</dbReference>
<sequence length="198" mass="21214">MAHVRERGPQSPGPHAGPAHVSGRPPPRPGLQREPVSEPDREKWRSRALPPPQVSKPFSDRGHRRPFPWQGDNRPQARGRRRLGLALPSRKGARRCPAQRRLLAGSARHSGGPDAGLGAFLGGGGLRIGAGLVETRSRGRAFAFTGPWPWRASSPSLRIGAGTPEAPGPPSSSGRFPASSALLPPAVALEVRSRRRRL</sequence>
<dbReference type="Proteomes" id="UP001652581">
    <property type="component" value="Chromosome 2"/>
</dbReference>
<name>A0ABM5C668_VICPA</name>
<protein>
    <submittedName>
        <fullName evidence="3">NELL2-interacting cell ontogeny regulator 1 isoform X1</fullName>
    </submittedName>
</protein>
<feature type="region of interest" description="Disordered" evidence="1">
    <location>
        <begin position="1"/>
        <end position="114"/>
    </location>
</feature>
<gene>
    <name evidence="3" type="primary">NICOL1</name>
</gene>
<dbReference type="GeneID" id="116283652"/>
<feature type="compositionally biased region" description="Basic and acidic residues" evidence="1">
    <location>
        <begin position="35"/>
        <end position="45"/>
    </location>
</feature>
<evidence type="ECO:0000256" key="1">
    <source>
        <dbReference type="SAM" id="MobiDB-lite"/>
    </source>
</evidence>
<organism evidence="2 3">
    <name type="scientific">Vicugna pacos</name>
    <name type="common">Alpaca</name>
    <name type="synonym">Lama pacos</name>
    <dbReference type="NCBI Taxonomy" id="30538"/>
    <lineage>
        <taxon>Eukaryota</taxon>
        <taxon>Metazoa</taxon>
        <taxon>Chordata</taxon>
        <taxon>Craniata</taxon>
        <taxon>Vertebrata</taxon>
        <taxon>Euteleostomi</taxon>
        <taxon>Mammalia</taxon>
        <taxon>Eutheria</taxon>
        <taxon>Laurasiatheria</taxon>
        <taxon>Artiodactyla</taxon>
        <taxon>Tylopoda</taxon>
        <taxon>Camelidae</taxon>
        <taxon>Vicugna</taxon>
    </lineage>
</organism>